<sequence>MNELIEILSDLHPEVDFTTAKDLVTGGILDSFDIVSLISEINEEFDVTISAAELTPENFASAETIYALIKAKLDDED</sequence>
<reference evidence="2 3" key="1">
    <citation type="submission" date="2016-10" db="EMBL/GenBank/DDBJ databases">
        <authorList>
            <person name="de Groot N.N."/>
        </authorList>
    </citation>
    <scope>NUCLEOTIDE SEQUENCE [LARGE SCALE GENOMIC DNA]</scope>
    <source>
        <strain evidence="2 3">DSM 10317</strain>
    </source>
</reference>
<proteinExistence type="predicted"/>
<dbReference type="InterPro" id="IPR036736">
    <property type="entry name" value="ACP-like_sf"/>
</dbReference>
<feature type="domain" description="Carrier" evidence="1">
    <location>
        <begin position="1"/>
        <end position="73"/>
    </location>
</feature>
<dbReference type="Proteomes" id="UP000199428">
    <property type="component" value="Unassembled WGS sequence"/>
</dbReference>
<dbReference type="AlphaFoldDB" id="A0A1G5S3A8"/>
<dbReference type="Pfam" id="PF00550">
    <property type="entry name" value="PP-binding"/>
    <property type="match status" value="1"/>
</dbReference>
<dbReference type="InterPro" id="IPR009081">
    <property type="entry name" value="PP-bd_ACP"/>
</dbReference>
<dbReference type="EMBL" id="FMWK01000017">
    <property type="protein sequence ID" value="SCZ80892.1"/>
    <property type="molecule type" value="Genomic_DNA"/>
</dbReference>
<gene>
    <name evidence="2" type="ORF">SAMN02910350_02528</name>
</gene>
<dbReference type="PROSITE" id="PS50075">
    <property type="entry name" value="CARRIER"/>
    <property type="match status" value="1"/>
</dbReference>
<dbReference type="Gene3D" id="1.10.1200.10">
    <property type="entry name" value="ACP-like"/>
    <property type="match status" value="1"/>
</dbReference>
<evidence type="ECO:0000313" key="2">
    <source>
        <dbReference type="EMBL" id="SCZ80892.1"/>
    </source>
</evidence>
<evidence type="ECO:0000313" key="3">
    <source>
        <dbReference type="Proteomes" id="UP000199428"/>
    </source>
</evidence>
<protein>
    <submittedName>
        <fullName evidence="2">Phosphopantetheine attachment site</fullName>
    </submittedName>
</protein>
<organism evidence="2 3">
    <name type="scientific">Pseudobutyrivibrio xylanivorans</name>
    <dbReference type="NCBI Taxonomy" id="185007"/>
    <lineage>
        <taxon>Bacteria</taxon>
        <taxon>Bacillati</taxon>
        <taxon>Bacillota</taxon>
        <taxon>Clostridia</taxon>
        <taxon>Lachnospirales</taxon>
        <taxon>Lachnospiraceae</taxon>
        <taxon>Pseudobutyrivibrio</taxon>
    </lineage>
</organism>
<dbReference type="SUPFAM" id="SSF47336">
    <property type="entry name" value="ACP-like"/>
    <property type="match status" value="1"/>
</dbReference>
<accession>A0A1G5S3A8</accession>
<evidence type="ECO:0000259" key="1">
    <source>
        <dbReference type="PROSITE" id="PS50075"/>
    </source>
</evidence>
<dbReference type="RefSeq" id="WP_028247722.1">
    <property type="nucleotide sequence ID" value="NZ_FMWK01000017.1"/>
</dbReference>
<name>A0A1G5S3A8_PSEXY</name>